<reference evidence="1 2" key="1">
    <citation type="submission" date="2015-10" db="EMBL/GenBank/DDBJ databases">
        <title>Draft genome sequence of Streptomyces griseoruber DSM 40281, type strain for the species Streptomyces griseoruber.</title>
        <authorList>
            <person name="Ruckert C."/>
            <person name="Winkler A."/>
            <person name="Kalinowski J."/>
            <person name="Kampfer P."/>
            <person name="Glaeser S."/>
        </authorList>
    </citation>
    <scope>NUCLEOTIDE SEQUENCE [LARGE SCALE GENOMIC DNA]</scope>
    <source>
        <strain evidence="1 2">DSM 40281</strain>
    </source>
</reference>
<proteinExistence type="predicted"/>
<dbReference type="EMBL" id="LMWW01000065">
    <property type="protein sequence ID" value="KUN76543.1"/>
    <property type="molecule type" value="Genomic_DNA"/>
</dbReference>
<dbReference type="Proteomes" id="UP000052982">
    <property type="component" value="Unassembled WGS sequence"/>
</dbReference>
<organism evidence="1 2">
    <name type="scientific">Streptomyces griseoruber</name>
    <dbReference type="NCBI Taxonomy" id="1943"/>
    <lineage>
        <taxon>Bacteria</taxon>
        <taxon>Bacillati</taxon>
        <taxon>Actinomycetota</taxon>
        <taxon>Actinomycetes</taxon>
        <taxon>Kitasatosporales</taxon>
        <taxon>Streptomycetaceae</taxon>
        <taxon>Streptomyces</taxon>
    </lineage>
</organism>
<evidence type="ECO:0000313" key="2">
    <source>
        <dbReference type="Proteomes" id="UP000052982"/>
    </source>
</evidence>
<sequence>MAGFLSRLYRVVPSLSRSSSSRSSPARSNALIRLWIPPQISAFTSLRRVEAIASKVENAGSSSPASTTFSSAMLIRSAGRFFDAASLRIDSPAIRRARAWS</sequence>
<comment type="caution">
    <text evidence="1">The sequence shown here is derived from an EMBL/GenBank/DDBJ whole genome shotgun (WGS) entry which is preliminary data.</text>
</comment>
<evidence type="ECO:0000313" key="1">
    <source>
        <dbReference type="EMBL" id="KUN76543.1"/>
    </source>
</evidence>
<keyword evidence="2" id="KW-1185">Reference proteome</keyword>
<protein>
    <submittedName>
        <fullName evidence="1">Uncharacterized protein</fullName>
    </submittedName>
</protein>
<name>A0A117R8A2_9ACTN</name>
<dbReference type="AlphaFoldDB" id="A0A117R8A2"/>
<gene>
    <name evidence="1" type="ORF">AQJ64_36805</name>
</gene>
<accession>A0A117R8A2</accession>